<reference evidence="1 2" key="1">
    <citation type="submission" date="2019-07" db="EMBL/GenBank/DDBJ databases">
        <title>Whole genome shotgun sequence of Meiothermus hypogaeus NBRC 106114.</title>
        <authorList>
            <person name="Hosoyama A."/>
            <person name="Uohara A."/>
            <person name="Ohji S."/>
            <person name="Ichikawa N."/>
        </authorList>
    </citation>
    <scope>NUCLEOTIDE SEQUENCE [LARGE SCALE GENOMIC DNA]</scope>
    <source>
        <strain evidence="1 2">NBRC 106114</strain>
    </source>
</reference>
<gene>
    <name evidence="1" type="ORF">MHY01S_20220</name>
</gene>
<dbReference type="AlphaFoldDB" id="A0A511R4B3"/>
<sequence>MSGLTHPRDHQIKWAFMSRRGSEDRIPTSVLRALEALAQSPINTSALAMAEAQGCNHDTLYRALDYPLPYFFSLCLPLCRTLGGPKGGYLLISSSTMSLSPATAQASSASNA</sequence>
<evidence type="ECO:0000313" key="2">
    <source>
        <dbReference type="Proteomes" id="UP000321197"/>
    </source>
</evidence>
<evidence type="ECO:0000313" key="1">
    <source>
        <dbReference type="EMBL" id="GEM83856.1"/>
    </source>
</evidence>
<dbReference type="EMBL" id="BJXL01000064">
    <property type="protein sequence ID" value="GEM83856.1"/>
    <property type="molecule type" value="Genomic_DNA"/>
</dbReference>
<protein>
    <submittedName>
        <fullName evidence="1">Uncharacterized protein</fullName>
    </submittedName>
</protein>
<accession>A0A511R4B3</accession>
<dbReference type="Proteomes" id="UP000321197">
    <property type="component" value="Unassembled WGS sequence"/>
</dbReference>
<organism evidence="1 2">
    <name type="scientific">Meiothermus hypogaeus NBRC 106114</name>
    <dbReference type="NCBI Taxonomy" id="1227553"/>
    <lineage>
        <taxon>Bacteria</taxon>
        <taxon>Thermotogati</taxon>
        <taxon>Deinococcota</taxon>
        <taxon>Deinococci</taxon>
        <taxon>Thermales</taxon>
        <taxon>Thermaceae</taxon>
        <taxon>Meiothermus</taxon>
    </lineage>
</organism>
<comment type="caution">
    <text evidence="1">The sequence shown here is derived from an EMBL/GenBank/DDBJ whole genome shotgun (WGS) entry which is preliminary data.</text>
</comment>
<name>A0A511R4B3_9DEIN</name>
<proteinExistence type="predicted"/>